<organism evidence="2 3">
    <name type="scientific">Rhynocoris fuscipes</name>
    <dbReference type="NCBI Taxonomy" id="488301"/>
    <lineage>
        <taxon>Eukaryota</taxon>
        <taxon>Metazoa</taxon>
        <taxon>Ecdysozoa</taxon>
        <taxon>Arthropoda</taxon>
        <taxon>Hexapoda</taxon>
        <taxon>Insecta</taxon>
        <taxon>Pterygota</taxon>
        <taxon>Neoptera</taxon>
        <taxon>Paraneoptera</taxon>
        <taxon>Hemiptera</taxon>
        <taxon>Heteroptera</taxon>
        <taxon>Panheteroptera</taxon>
        <taxon>Cimicomorpha</taxon>
        <taxon>Reduviidae</taxon>
        <taxon>Harpactorinae</taxon>
        <taxon>Harpactorini</taxon>
        <taxon>Rhynocoris</taxon>
    </lineage>
</organism>
<sequence length="153" mass="17806">MENNRGSNCTRDNGGKSKQNLQQQTKPENRKKKTWNVFKFEAVDRENVNSRGVSILGAGINEVYNYYLEISGKVQSSHLIPETLLPYITINIESWLRWDQWMLIMEKPEWEGIGVRSGEDCGGRQWDFGCGAEVPEPPFLPYSWELSEYFYFL</sequence>
<keyword evidence="3" id="KW-1185">Reference proteome</keyword>
<dbReference type="Proteomes" id="UP001461498">
    <property type="component" value="Unassembled WGS sequence"/>
</dbReference>
<name>A0AAW1D9T8_9HEMI</name>
<evidence type="ECO:0000256" key="1">
    <source>
        <dbReference type="SAM" id="MobiDB-lite"/>
    </source>
</evidence>
<evidence type="ECO:0000313" key="3">
    <source>
        <dbReference type="Proteomes" id="UP001461498"/>
    </source>
</evidence>
<comment type="caution">
    <text evidence="2">The sequence shown here is derived from an EMBL/GenBank/DDBJ whole genome shotgun (WGS) entry which is preliminary data.</text>
</comment>
<dbReference type="AlphaFoldDB" id="A0AAW1D9T8"/>
<feature type="compositionally biased region" description="Polar residues" evidence="1">
    <location>
        <begin position="1"/>
        <end position="26"/>
    </location>
</feature>
<reference evidence="2 3" key="1">
    <citation type="submission" date="2022-12" db="EMBL/GenBank/DDBJ databases">
        <title>Chromosome-level genome assembly of true bugs.</title>
        <authorList>
            <person name="Ma L."/>
            <person name="Li H."/>
        </authorList>
    </citation>
    <scope>NUCLEOTIDE SEQUENCE [LARGE SCALE GENOMIC DNA]</scope>
    <source>
        <strain evidence="2">Lab_2022b</strain>
    </source>
</reference>
<accession>A0AAW1D9T8</accession>
<proteinExistence type="predicted"/>
<dbReference type="EMBL" id="JAPXFL010000004">
    <property type="protein sequence ID" value="KAK9507769.1"/>
    <property type="molecule type" value="Genomic_DNA"/>
</dbReference>
<gene>
    <name evidence="2" type="ORF">O3M35_007549</name>
</gene>
<evidence type="ECO:0000313" key="2">
    <source>
        <dbReference type="EMBL" id="KAK9507769.1"/>
    </source>
</evidence>
<feature type="region of interest" description="Disordered" evidence="1">
    <location>
        <begin position="1"/>
        <end position="30"/>
    </location>
</feature>
<protein>
    <submittedName>
        <fullName evidence="2">Uncharacterized protein</fullName>
    </submittedName>
</protein>